<dbReference type="Pfam" id="PF13521">
    <property type="entry name" value="AAA_28"/>
    <property type="match status" value="1"/>
</dbReference>
<dbReference type="Gene3D" id="3.40.50.300">
    <property type="entry name" value="P-loop containing nucleotide triphosphate hydrolases"/>
    <property type="match status" value="1"/>
</dbReference>
<keyword evidence="3" id="KW-1185">Reference proteome</keyword>
<dbReference type="PANTHER" id="PTHR37512:SF1">
    <property type="entry name" value="NADR_TTD14 AAA DOMAIN-CONTAINING PROTEIN"/>
    <property type="match status" value="1"/>
</dbReference>
<reference evidence="2 3" key="1">
    <citation type="submission" date="2024-01" db="EMBL/GenBank/DDBJ databases">
        <title>A draft genome for a cacao thread blight-causing isolate of Paramarasmius palmivorus.</title>
        <authorList>
            <person name="Baruah I.K."/>
            <person name="Bukari Y."/>
            <person name="Amoako-Attah I."/>
            <person name="Meinhardt L.W."/>
            <person name="Bailey B.A."/>
            <person name="Cohen S.P."/>
        </authorList>
    </citation>
    <scope>NUCLEOTIDE SEQUENCE [LARGE SCALE GENOMIC DNA]</scope>
    <source>
        <strain evidence="2 3">GH-12</strain>
    </source>
</reference>
<dbReference type="InterPro" id="IPR027417">
    <property type="entry name" value="P-loop_NTPase"/>
</dbReference>
<feature type="domain" description="NadR/Ttd14 AAA" evidence="1">
    <location>
        <begin position="14"/>
        <end position="181"/>
    </location>
</feature>
<proteinExistence type="predicted"/>
<dbReference type="InterPro" id="IPR052735">
    <property type="entry name" value="NAD_biosynth-regulator"/>
</dbReference>
<evidence type="ECO:0000313" key="3">
    <source>
        <dbReference type="Proteomes" id="UP001383192"/>
    </source>
</evidence>
<name>A0AAW0CJA8_9AGAR</name>
<dbReference type="SUPFAM" id="SSF52540">
    <property type="entry name" value="P-loop containing nucleoside triphosphate hydrolases"/>
    <property type="match status" value="1"/>
</dbReference>
<sequence length="206" mass="23059">MSQQVLPAHQQTRRIYIIGPSSTGKTTLCNALAEHLGLPPSAHIREVARHVITSRGWTRKDIGLLEMQQAILDAHAAREEEEMARNPPHKVLLCDRSTIDPVVYAVFTALKGEEKARKDALVNSPAFQSVLAAYRDAEFYLLELVEEWLEDDGFRHVGDEKECLRLYKEVLAELSIEYRVIGKDMLDLKSRVAFVMGSTSSSVGGL</sequence>
<evidence type="ECO:0000259" key="1">
    <source>
        <dbReference type="Pfam" id="PF13521"/>
    </source>
</evidence>
<dbReference type="InterPro" id="IPR038727">
    <property type="entry name" value="NadR/Ttd14_AAA_dom"/>
</dbReference>
<dbReference type="AlphaFoldDB" id="A0AAW0CJA8"/>
<comment type="caution">
    <text evidence="2">The sequence shown here is derived from an EMBL/GenBank/DDBJ whole genome shotgun (WGS) entry which is preliminary data.</text>
</comment>
<dbReference type="EMBL" id="JAYKXP010000042">
    <property type="protein sequence ID" value="KAK7038875.1"/>
    <property type="molecule type" value="Genomic_DNA"/>
</dbReference>
<evidence type="ECO:0000313" key="2">
    <source>
        <dbReference type="EMBL" id="KAK7038875.1"/>
    </source>
</evidence>
<organism evidence="2 3">
    <name type="scientific">Paramarasmius palmivorus</name>
    <dbReference type="NCBI Taxonomy" id="297713"/>
    <lineage>
        <taxon>Eukaryota</taxon>
        <taxon>Fungi</taxon>
        <taxon>Dikarya</taxon>
        <taxon>Basidiomycota</taxon>
        <taxon>Agaricomycotina</taxon>
        <taxon>Agaricomycetes</taxon>
        <taxon>Agaricomycetidae</taxon>
        <taxon>Agaricales</taxon>
        <taxon>Marasmiineae</taxon>
        <taxon>Marasmiaceae</taxon>
        <taxon>Paramarasmius</taxon>
    </lineage>
</organism>
<accession>A0AAW0CJA8</accession>
<gene>
    <name evidence="2" type="ORF">VNI00_010507</name>
</gene>
<dbReference type="PANTHER" id="PTHR37512">
    <property type="entry name" value="TRIFUNCTIONAL NAD BIOSYNTHESIS/REGULATOR PROTEIN NADR"/>
    <property type="match status" value="1"/>
</dbReference>
<protein>
    <recommendedName>
        <fullName evidence="1">NadR/Ttd14 AAA domain-containing protein</fullName>
    </recommendedName>
</protein>
<dbReference type="Proteomes" id="UP001383192">
    <property type="component" value="Unassembled WGS sequence"/>
</dbReference>